<keyword evidence="3" id="KW-0479">Metal-binding</keyword>
<dbReference type="KEGG" id="ssal:SPISAL_05370"/>
<keyword evidence="6" id="KW-0411">Iron-sulfur</keyword>
<accession>R4VNQ3</accession>
<feature type="domain" description="Rieske" evidence="7">
    <location>
        <begin position="50"/>
        <end position="161"/>
    </location>
</feature>
<dbReference type="GO" id="GO:0016491">
    <property type="term" value="F:oxidoreductase activity"/>
    <property type="evidence" value="ECO:0007669"/>
    <property type="project" value="UniProtKB-KW"/>
</dbReference>
<sequence length="401" mass="44390">MAQSDSALSDQIFAVLRETATARGLPNDFYVEHGSIALEKERIFSKTWSGLGFASDIPEPGDAKPVDWLGVPLLMVRDQKGRVHVHHNVCSHRGRQLLDGPCRLKASIRCPYHSWNYGFDGALLGTPHIGGVNVHESEGFDRAANALRSVPSAVWCDVVFVNLSGDAGPFEDFIAPVMARWHKYWGGSGPDELRSGAGDTQTTLDVASNWKLAVENYCESYHLPFVHPDLNSFSRLEDHYEVFDDDGASFAGQGTRVYNLAEVAGTRLPRLESWPQALQREAEYLALYPNLLIGLQADHFFAVLLEPISEAHTREHVRLLFVGDGATDSAYAEAREKTLASWENVFSEDISMVEGMQRGRHSPAYQGGVFSPVMDGPTHHFHRWVARRLAPGDEPPEVLAG</sequence>
<proteinExistence type="predicted"/>
<organism evidence="8 9">
    <name type="scientific">Spiribacter salinus M19-40</name>
    <dbReference type="NCBI Taxonomy" id="1260251"/>
    <lineage>
        <taxon>Bacteria</taxon>
        <taxon>Pseudomonadati</taxon>
        <taxon>Pseudomonadota</taxon>
        <taxon>Gammaproteobacteria</taxon>
        <taxon>Chromatiales</taxon>
        <taxon>Ectothiorhodospiraceae</taxon>
        <taxon>Spiribacter</taxon>
    </lineage>
</organism>
<protein>
    <submittedName>
        <fullName evidence="8">Rieske 2Fe-2S family protein</fullName>
    </submittedName>
</protein>
<keyword evidence="2" id="KW-0001">2Fe-2S</keyword>
<gene>
    <name evidence="8" type="ORF">SPISAL_05370</name>
</gene>
<dbReference type="PATRIC" id="fig|1260251.3.peg.1088"/>
<evidence type="ECO:0000259" key="7">
    <source>
        <dbReference type="PROSITE" id="PS51296"/>
    </source>
</evidence>
<evidence type="ECO:0000256" key="6">
    <source>
        <dbReference type="ARBA" id="ARBA00023014"/>
    </source>
</evidence>
<name>R4VNQ3_9GAMM</name>
<dbReference type="Proteomes" id="UP000017881">
    <property type="component" value="Chromosome"/>
</dbReference>
<keyword evidence="4" id="KW-0560">Oxidoreductase</keyword>
<evidence type="ECO:0000256" key="2">
    <source>
        <dbReference type="ARBA" id="ARBA00022714"/>
    </source>
</evidence>
<dbReference type="CDD" id="cd00680">
    <property type="entry name" value="RHO_alpha_C"/>
    <property type="match status" value="1"/>
</dbReference>
<dbReference type="RefSeq" id="WP_016353475.1">
    <property type="nucleotide sequence ID" value="NC_021291.1"/>
</dbReference>
<dbReference type="Pfam" id="PF00848">
    <property type="entry name" value="Ring_hydroxyl_A"/>
    <property type="match status" value="1"/>
</dbReference>
<dbReference type="Gene3D" id="2.102.10.10">
    <property type="entry name" value="Rieske [2Fe-2S] iron-sulphur domain"/>
    <property type="match status" value="1"/>
</dbReference>
<dbReference type="InterPro" id="IPR001663">
    <property type="entry name" value="Rng_hydr_dOase-A"/>
</dbReference>
<dbReference type="eggNOG" id="COG4638">
    <property type="taxonomic scope" value="Bacteria"/>
</dbReference>
<dbReference type="SUPFAM" id="SSF55961">
    <property type="entry name" value="Bet v1-like"/>
    <property type="match status" value="1"/>
</dbReference>
<evidence type="ECO:0000313" key="9">
    <source>
        <dbReference type="Proteomes" id="UP000017881"/>
    </source>
</evidence>
<dbReference type="PANTHER" id="PTHR43756">
    <property type="entry name" value="CHOLINE MONOOXYGENASE, CHLOROPLASTIC"/>
    <property type="match status" value="1"/>
</dbReference>
<evidence type="ECO:0000256" key="5">
    <source>
        <dbReference type="ARBA" id="ARBA00023004"/>
    </source>
</evidence>
<keyword evidence="9" id="KW-1185">Reference proteome</keyword>
<evidence type="ECO:0000256" key="1">
    <source>
        <dbReference type="ARBA" id="ARBA00001962"/>
    </source>
</evidence>
<dbReference type="PROSITE" id="PS51296">
    <property type="entry name" value="RIESKE"/>
    <property type="match status" value="1"/>
</dbReference>
<dbReference type="HOGENOM" id="CLU_026244_3_0_6"/>
<dbReference type="PANTHER" id="PTHR43756:SF5">
    <property type="entry name" value="CHOLINE MONOOXYGENASE, CHLOROPLASTIC"/>
    <property type="match status" value="1"/>
</dbReference>
<comment type="cofactor">
    <cofactor evidence="1">
        <name>Fe cation</name>
        <dbReference type="ChEBI" id="CHEBI:24875"/>
    </cofactor>
</comment>
<dbReference type="CDD" id="cd03469">
    <property type="entry name" value="Rieske_RO_Alpha_N"/>
    <property type="match status" value="1"/>
</dbReference>
<dbReference type="Pfam" id="PF00355">
    <property type="entry name" value="Rieske"/>
    <property type="match status" value="1"/>
</dbReference>
<evidence type="ECO:0000313" key="8">
    <source>
        <dbReference type="EMBL" id="AGM41168.1"/>
    </source>
</evidence>
<evidence type="ECO:0000256" key="3">
    <source>
        <dbReference type="ARBA" id="ARBA00022723"/>
    </source>
</evidence>
<dbReference type="Gene3D" id="3.90.380.10">
    <property type="entry name" value="Naphthalene 1,2-dioxygenase Alpha Subunit, Chain A, domain 1"/>
    <property type="match status" value="2"/>
</dbReference>
<dbReference type="GO" id="GO:0051537">
    <property type="term" value="F:2 iron, 2 sulfur cluster binding"/>
    <property type="evidence" value="ECO:0007669"/>
    <property type="project" value="UniProtKB-KW"/>
</dbReference>
<dbReference type="OrthoDB" id="9769355at2"/>
<dbReference type="PRINTS" id="PR00090">
    <property type="entry name" value="RNGDIOXGNASE"/>
</dbReference>
<keyword evidence="5" id="KW-0408">Iron</keyword>
<dbReference type="GO" id="GO:0005506">
    <property type="term" value="F:iron ion binding"/>
    <property type="evidence" value="ECO:0007669"/>
    <property type="project" value="InterPro"/>
</dbReference>
<dbReference type="SUPFAM" id="SSF50022">
    <property type="entry name" value="ISP domain"/>
    <property type="match status" value="1"/>
</dbReference>
<reference evidence="8 9" key="1">
    <citation type="journal article" date="2013" name="Genome Announc.">
        <title>Draft Genome of Spiribacter salinus M19-40, an Abundant Gammaproteobacterium in Aquatic Hypersaline Environments.</title>
        <authorList>
            <person name="Leon M.J."/>
            <person name="Ghai R."/>
            <person name="Fernandez A.B."/>
            <person name="Sanchez-Porro C."/>
            <person name="Rodriguez-Valera F."/>
            <person name="Ventosa A."/>
        </authorList>
    </citation>
    <scope>NUCLEOTIDE SEQUENCE [LARGE SCALE GENOMIC DNA]</scope>
    <source>
        <strain evidence="8">M19-40</strain>
    </source>
</reference>
<evidence type="ECO:0000256" key="4">
    <source>
        <dbReference type="ARBA" id="ARBA00023002"/>
    </source>
</evidence>
<dbReference type="InterPro" id="IPR036922">
    <property type="entry name" value="Rieske_2Fe-2S_sf"/>
</dbReference>
<dbReference type="EMBL" id="CP005963">
    <property type="protein sequence ID" value="AGM41168.1"/>
    <property type="molecule type" value="Genomic_DNA"/>
</dbReference>
<dbReference type="AlphaFoldDB" id="R4VNQ3"/>
<dbReference type="InterPro" id="IPR017941">
    <property type="entry name" value="Rieske_2Fe-2S"/>
</dbReference>
<dbReference type="InterPro" id="IPR015879">
    <property type="entry name" value="Ring_hydroxy_dOase_asu_C_dom"/>
</dbReference>